<organism evidence="1 2">
    <name type="scientific">Sipha flava</name>
    <name type="common">yellow sugarcane aphid</name>
    <dbReference type="NCBI Taxonomy" id="143950"/>
    <lineage>
        <taxon>Eukaryota</taxon>
        <taxon>Metazoa</taxon>
        <taxon>Ecdysozoa</taxon>
        <taxon>Arthropoda</taxon>
        <taxon>Hexapoda</taxon>
        <taxon>Insecta</taxon>
        <taxon>Pterygota</taxon>
        <taxon>Neoptera</taxon>
        <taxon>Paraneoptera</taxon>
        <taxon>Hemiptera</taxon>
        <taxon>Sternorrhyncha</taxon>
        <taxon>Aphidomorpha</taxon>
        <taxon>Aphidoidea</taxon>
        <taxon>Aphididae</taxon>
        <taxon>Sipha</taxon>
    </lineage>
</organism>
<dbReference type="RefSeq" id="XP_025405310.1">
    <property type="nucleotide sequence ID" value="XM_025549525.1"/>
</dbReference>
<reference evidence="2" key="1">
    <citation type="submission" date="2025-08" db="UniProtKB">
        <authorList>
            <consortium name="RefSeq"/>
        </authorList>
    </citation>
    <scope>IDENTIFICATION</scope>
    <source>
        <tissue evidence="2">Whole body</tissue>
    </source>
</reference>
<protein>
    <submittedName>
        <fullName evidence="2">Uncharacterized protein LOC112679637</fullName>
    </submittedName>
</protein>
<accession>A0A8B8F3X7</accession>
<evidence type="ECO:0000313" key="1">
    <source>
        <dbReference type="Proteomes" id="UP000694846"/>
    </source>
</evidence>
<gene>
    <name evidence="2" type="primary">LOC112679637</name>
</gene>
<keyword evidence="1" id="KW-1185">Reference proteome</keyword>
<evidence type="ECO:0000313" key="2">
    <source>
        <dbReference type="RefSeq" id="XP_025405310.1"/>
    </source>
</evidence>
<proteinExistence type="predicted"/>
<dbReference type="GeneID" id="112679637"/>
<dbReference type="AlphaFoldDB" id="A0A8B8F3X7"/>
<dbReference type="Proteomes" id="UP000694846">
    <property type="component" value="Unplaced"/>
</dbReference>
<dbReference type="OrthoDB" id="6608095at2759"/>
<name>A0A8B8F3X7_9HEMI</name>
<sequence>MDNDLNTALAVSIIKNKPIGMNSVDYVTSIQSKIIKKETELFFKEFLGESESNKSNYELSNEEDKHPSCESYKNVDDDITSLSHKKIKLNCGISSVSNCTTNFTQKSNTCFIQPVITMTTLNDITKTPIDSGYNTYSCKMGASNINQNSIITMSQSIQEALDILLYTLFDTSKLLEAVMNWNDCNNIVRYFVDLVVSMAETNEFAFTCRDHVMNFVQNNAFRILDSHDLFKSIIVEYQCNLLAKFCYDKYIRWSIISLLINRLKIDIQIVPSYSSLRSIYYTFHLIDKLLYNVDFYVNVPTQNTNQLTELWKINLKNKDENEAETMERMIKEWTSLLGYISMEALKKKVFLVSIRANQCLESLQSIIPK</sequence>